<dbReference type="PROSITE" id="PS00463">
    <property type="entry name" value="ZN2_CY6_FUNGAL_1"/>
    <property type="match status" value="2"/>
</dbReference>
<dbReference type="Proteomes" id="UP000054342">
    <property type="component" value="Unassembled WGS sequence"/>
</dbReference>
<dbReference type="PANTHER" id="PTHR47338:SF7">
    <property type="entry name" value="ZN(II)2CYS6 TRANSCRIPTION FACTOR (EUROFUNG)"/>
    <property type="match status" value="1"/>
</dbReference>
<keyword evidence="4" id="KW-0238">DNA-binding</keyword>
<gene>
    <name evidence="9" type="ORF">PV05_09716</name>
</gene>
<dbReference type="Gene3D" id="4.10.240.10">
    <property type="entry name" value="Zn(2)-C6 fungal-type DNA-binding domain"/>
    <property type="match status" value="2"/>
</dbReference>
<dbReference type="CDD" id="cd00067">
    <property type="entry name" value="GAL4"/>
    <property type="match status" value="2"/>
</dbReference>
<evidence type="ECO:0000256" key="2">
    <source>
        <dbReference type="ARBA" id="ARBA00022723"/>
    </source>
</evidence>
<comment type="subcellular location">
    <subcellularLocation>
        <location evidence="1">Nucleus</location>
    </subcellularLocation>
</comment>
<evidence type="ECO:0000256" key="6">
    <source>
        <dbReference type="ARBA" id="ARBA00023242"/>
    </source>
</evidence>
<dbReference type="OrthoDB" id="2563500at2759"/>
<evidence type="ECO:0000256" key="1">
    <source>
        <dbReference type="ARBA" id="ARBA00004123"/>
    </source>
</evidence>
<evidence type="ECO:0000256" key="4">
    <source>
        <dbReference type="ARBA" id="ARBA00023125"/>
    </source>
</evidence>
<dbReference type="GO" id="GO:0005634">
    <property type="term" value="C:nucleus"/>
    <property type="evidence" value="ECO:0007669"/>
    <property type="project" value="UniProtKB-SubCell"/>
</dbReference>
<keyword evidence="5" id="KW-0804">Transcription</keyword>
<dbReference type="GO" id="GO:0003677">
    <property type="term" value="F:DNA binding"/>
    <property type="evidence" value="ECO:0007669"/>
    <property type="project" value="UniProtKB-KW"/>
</dbReference>
<keyword evidence="10" id="KW-1185">Reference proteome</keyword>
<evidence type="ECO:0000313" key="9">
    <source>
        <dbReference type="EMBL" id="KIW50939.1"/>
    </source>
</evidence>
<accession>A0A0D2ET05</accession>
<dbReference type="PROSITE" id="PS50048">
    <property type="entry name" value="ZN2_CY6_FUNGAL_2"/>
    <property type="match status" value="2"/>
</dbReference>
<dbReference type="GeneID" id="25331624"/>
<keyword evidence="6" id="KW-0539">Nucleus</keyword>
<evidence type="ECO:0000256" key="3">
    <source>
        <dbReference type="ARBA" id="ARBA00023015"/>
    </source>
</evidence>
<dbReference type="SMART" id="SM00066">
    <property type="entry name" value="GAL4"/>
    <property type="match status" value="2"/>
</dbReference>
<evidence type="ECO:0000259" key="8">
    <source>
        <dbReference type="PROSITE" id="PS50048"/>
    </source>
</evidence>
<proteinExistence type="predicted"/>
<dbReference type="SUPFAM" id="SSF57701">
    <property type="entry name" value="Zn2/Cys6 DNA-binding domain"/>
    <property type="match status" value="2"/>
</dbReference>
<organism evidence="9 10">
    <name type="scientific">Exophiala xenobiotica</name>
    <dbReference type="NCBI Taxonomy" id="348802"/>
    <lineage>
        <taxon>Eukaryota</taxon>
        <taxon>Fungi</taxon>
        <taxon>Dikarya</taxon>
        <taxon>Ascomycota</taxon>
        <taxon>Pezizomycotina</taxon>
        <taxon>Eurotiomycetes</taxon>
        <taxon>Chaetothyriomycetidae</taxon>
        <taxon>Chaetothyriales</taxon>
        <taxon>Herpotrichiellaceae</taxon>
        <taxon>Exophiala</taxon>
    </lineage>
</organism>
<name>A0A0D2ET05_9EURO</name>
<dbReference type="CDD" id="cd12148">
    <property type="entry name" value="fungal_TF_MHR"/>
    <property type="match status" value="1"/>
</dbReference>
<dbReference type="EMBL" id="KN847322">
    <property type="protein sequence ID" value="KIW50939.1"/>
    <property type="molecule type" value="Genomic_DNA"/>
</dbReference>
<dbReference type="InterPro" id="IPR036864">
    <property type="entry name" value="Zn2-C6_fun-type_DNA-bd_sf"/>
</dbReference>
<feature type="region of interest" description="Disordered" evidence="7">
    <location>
        <begin position="635"/>
        <end position="657"/>
    </location>
</feature>
<dbReference type="InterPro" id="IPR007219">
    <property type="entry name" value="XnlR_reg_dom"/>
</dbReference>
<feature type="domain" description="Zn(2)-C6 fungal-type" evidence="8">
    <location>
        <begin position="83"/>
        <end position="113"/>
    </location>
</feature>
<protein>
    <recommendedName>
        <fullName evidence="8">Zn(2)-C6 fungal-type domain-containing protein</fullName>
    </recommendedName>
</protein>
<sequence length="798" mass="89277">MNATPTRNESESGRRTRTRSGCLLCRRRKVKCDERRDNGCANCERLDLHCPGYGNTSMSPQSAASGTPNLTEAGTKRQRTIQSCERCRTSKTRCSGERPSCARCYQKKVRCIYNDKPTSKQAMHVESPNLIMTKQSTSTLSEQANVHAASQPMQISAEERSDALAWLCLSQLPSTEQTRILAQHYFANIHPLRCFGFIHKPSFMQRLDEGLAFNDKENTLLYIVCALGAKFYALEHNKTANSLTSESIRAAGNQWANTAKRRVLDSFGQVSVENLMAAVLLQDHEIRQGNYASAFMWTGVTARMAHALQINLEFSTDVLCLDSSASPPATVKESRRRLMWACYVLDASVGSGVDQLTLLHERDIKIQLPCDERYFLLQKPCLTETLLPGRVLNFVPQNMIPSEPAGNMGLAAYYLRLIEVRKRVVRYVKHLDTASPPWMADSEFAMLERDLNSWYSTLPESLLFTSASVYIRTDTGEFGALCSLHATYHATMIDLYRVFVPALYKLRSSFDFPPQQHQFLNQHRLSLFGHSRSLADIVRQAISRDSVKALADFWWPSIVYDSCRQLVYYLTQFSNDTAGKAALAAEVTSLVKSNIKALNLMKVLYAMAEPLSVAAERMLAKAGMARFEGSVVPRDAVDPEEPESPSAPGTPSQSAPDYVLHPLSIYRLARKTISEKHAPEKIPSPLTSTLSPVSVSARTDVTSNPLHVPLTYDGTGMDPSQRLSYEPQQVMFEENIAGGTSIEEELQLNYPLEMTSFWQPAETLADGAYNFDPPSWMGEFPNADTWLDSWPGAPRTQF</sequence>
<dbReference type="STRING" id="348802.A0A0D2ET05"/>
<evidence type="ECO:0000313" key="10">
    <source>
        <dbReference type="Proteomes" id="UP000054342"/>
    </source>
</evidence>
<reference evidence="9 10" key="1">
    <citation type="submission" date="2015-01" db="EMBL/GenBank/DDBJ databases">
        <title>The Genome Sequence of Exophiala xenobiotica CBS118157.</title>
        <authorList>
            <consortium name="The Broad Institute Genomics Platform"/>
            <person name="Cuomo C."/>
            <person name="de Hoog S."/>
            <person name="Gorbushina A."/>
            <person name="Stielow B."/>
            <person name="Teixiera M."/>
            <person name="Abouelleil A."/>
            <person name="Chapman S.B."/>
            <person name="Priest M."/>
            <person name="Young S.K."/>
            <person name="Wortman J."/>
            <person name="Nusbaum C."/>
            <person name="Birren B."/>
        </authorList>
    </citation>
    <scope>NUCLEOTIDE SEQUENCE [LARGE SCALE GENOMIC DNA]</scope>
    <source>
        <strain evidence="9 10">CBS 118157</strain>
    </source>
</reference>
<dbReference type="InterPro" id="IPR050815">
    <property type="entry name" value="TF_fung"/>
</dbReference>
<evidence type="ECO:0000256" key="5">
    <source>
        <dbReference type="ARBA" id="ARBA00023163"/>
    </source>
</evidence>
<dbReference type="Pfam" id="PF00172">
    <property type="entry name" value="Zn_clus"/>
    <property type="match status" value="2"/>
</dbReference>
<keyword evidence="2" id="KW-0479">Metal-binding</keyword>
<dbReference type="RefSeq" id="XP_013311524.1">
    <property type="nucleotide sequence ID" value="XM_013456070.1"/>
</dbReference>
<keyword evidence="3" id="KW-0805">Transcription regulation</keyword>
<dbReference type="PANTHER" id="PTHR47338">
    <property type="entry name" value="ZN(II)2CYS6 TRANSCRIPTION FACTOR (EUROFUNG)-RELATED"/>
    <property type="match status" value="1"/>
</dbReference>
<dbReference type="GO" id="GO:0008270">
    <property type="term" value="F:zinc ion binding"/>
    <property type="evidence" value="ECO:0007669"/>
    <property type="project" value="InterPro"/>
</dbReference>
<evidence type="ECO:0000256" key="7">
    <source>
        <dbReference type="SAM" id="MobiDB-lite"/>
    </source>
</evidence>
<dbReference type="Pfam" id="PF04082">
    <property type="entry name" value="Fungal_trans"/>
    <property type="match status" value="1"/>
</dbReference>
<dbReference type="GO" id="GO:0000981">
    <property type="term" value="F:DNA-binding transcription factor activity, RNA polymerase II-specific"/>
    <property type="evidence" value="ECO:0007669"/>
    <property type="project" value="InterPro"/>
</dbReference>
<dbReference type="HOGENOM" id="CLU_008241_2_0_1"/>
<dbReference type="GO" id="GO:0006351">
    <property type="term" value="P:DNA-templated transcription"/>
    <property type="evidence" value="ECO:0007669"/>
    <property type="project" value="InterPro"/>
</dbReference>
<dbReference type="SMART" id="SM00906">
    <property type="entry name" value="Fungal_trans"/>
    <property type="match status" value="1"/>
</dbReference>
<dbReference type="AlphaFoldDB" id="A0A0D2ET05"/>
<feature type="domain" description="Zn(2)-C6 fungal-type" evidence="8">
    <location>
        <begin position="21"/>
        <end position="50"/>
    </location>
</feature>
<dbReference type="InterPro" id="IPR001138">
    <property type="entry name" value="Zn2Cys6_DnaBD"/>
</dbReference>